<keyword evidence="8" id="KW-1185">Reference proteome</keyword>
<dbReference type="HAMAP" id="MF_00902">
    <property type="entry name" value="TatC"/>
    <property type="match status" value="1"/>
</dbReference>
<organism evidence="7 8">
    <name type="scientific">Oecophyllibacter saccharovorans</name>
    <dbReference type="NCBI Taxonomy" id="2558360"/>
    <lineage>
        <taxon>Bacteria</taxon>
        <taxon>Pseudomonadati</taxon>
        <taxon>Pseudomonadota</taxon>
        <taxon>Alphaproteobacteria</taxon>
        <taxon>Acetobacterales</taxon>
        <taxon>Acetobacteraceae</taxon>
        <taxon>Oecophyllibacter</taxon>
    </lineage>
</organism>
<feature type="transmembrane region" description="Helical" evidence="5">
    <location>
        <begin position="25"/>
        <end position="43"/>
    </location>
</feature>
<protein>
    <recommendedName>
        <fullName evidence="5">Sec-independent protein translocase protein TatC</fullName>
    </recommendedName>
</protein>
<name>A0A506UMW0_9PROT</name>
<comment type="subcellular location">
    <subcellularLocation>
        <location evidence="5">Cell membrane</location>
        <topology evidence="5">Multi-pass membrane protein</topology>
    </subcellularLocation>
    <subcellularLocation>
        <location evidence="1">Membrane</location>
        <topology evidence="1">Multi-pass membrane protein</topology>
    </subcellularLocation>
</comment>
<dbReference type="RefSeq" id="WP_165601042.1">
    <property type="nucleotide sequence ID" value="NZ_SORZ01000002.1"/>
</dbReference>
<proteinExistence type="inferred from homology"/>
<dbReference type="PANTHER" id="PTHR30371:SF0">
    <property type="entry name" value="SEC-INDEPENDENT PROTEIN TRANSLOCASE PROTEIN TATC, CHLOROPLASTIC-RELATED"/>
    <property type="match status" value="1"/>
</dbReference>
<dbReference type="GO" id="GO:0033281">
    <property type="term" value="C:TAT protein transport complex"/>
    <property type="evidence" value="ECO:0007669"/>
    <property type="project" value="UniProtKB-UniRule"/>
</dbReference>
<evidence type="ECO:0000256" key="1">
    <source>
        <dbReference type="ARBA" id="ARBA00004141"/>
    </source>
</evidence>
<evidence type="ECO:0000256" key="3">
    <source>
        <dbReference type="ARBA" id="ARBA00022989"/>
    </source>
</evidence>
<keyword evidence="3 5" id="KW-1133">Transmembrane helix</keyword>
<feature type="transmembrane region" description="Helical" evidence="5">
    <location>
        <begin position="82"/>
        <end position="103"/>
    </location>
</feature>
<accession>A0A506UMW0</accession>
<feature type="transmembrane region" description="Helical" evidence="5">
    <location>
        <begin position="175"/>
        <end position="197"/>
    </location>
</feature>
<keyword evidence="5" id="KW-0813">Transport</keyword>
<dbReference type="GO" id="GO:0043953">
    <property type="term" value="P:protein transport by the Tat complex"/>
    <property type="evidence" value="ECO:0007669"/>
    <property type="project" value="UniProtKB-UniRule"/>
</dbReference>
<evidence type="ECO:0000256" key="2">
    <source>
        <dbReference type="ARBA" id="ARBA00022692"/>
    </source>
</evidence>
<dbReference type="Pfam" id="PF00902">
    <property type="entry name" value="TatC"/>
    <property type="match status" value="1"/>
</dbReference>
<dbReference type="Proteomes" id="UP000315037">
    <property type="component" value="Unassembled WGS sequence"/>
</dbReference>
<feature type="transmembrane region" description="Helical" evidence="5">
    <location>
        <begin position="209"/>
        <end position="226"/>
    </location>
</feature>
<evidence type="ECO:0000256" key="5">
    <source>
        <dbReference type="HAMAP-Rule" id="MF_00902"/>
    </source>
</evidence>
<feature type="transmembrane region" description="Helical" evidence="5">
    <location>
        <begin position="115"/>
        <end position="137"/>
    </location>
</feature>
<reference evidence="7 8" key="1">
    <citation type="submission" date="2019-03" db="EMBL/GenBank/DDBJ databases">
        <title>The complete genome sequence of Neokomagataea sp. Jb2 NBRC113641.</title>
        <authorList>
            <person name="Chua K.-O."/>
            <person name="Chan K.-G."/>
            <person name="See-Too W.-S."/>
        </authorList>
    </citation>
    <scope>NUCLEOTIDE SEQUENCE [LARGE SCALE GENOMIC DNA]</scope>
    <source>
        <strain evidence="7 8">Jb2</strain>
    </source>
</reference>
<comment type="caution">
    <text evidence="7">The sequence shown here is derived from an EMBL/GenBank/DDBJ whole genome shotgun (WGS) entry which is preliminary data.</text>
</comment>
<dbReference type="InterPro" id="IPR002033">
    <property type="entry name" value="TatC"/>
</dbReference>
<feature type="region of interest" description="Disordered" evidence="6">
    <location>
        <begin position="256"/>
        <end position="297"/>
    </location>
</feature>
<evidence type="ECO:0000313" key="7">
    <source>
        <dbReference type="EMBL" id="TPW34463.1"/>
    </source>
</evidence>
<comment type="function">
    <text evidence="5">Part of the twin-arginine translocation (Tat) system that transports large folded proteins containing a characteristic twin-arginine motif in their signal peptide across membranes. Together with TatB, TatC is part of a receptor directly interacting with Tat signal peptides.</text>
</comment>
<gene>
    <name evidence="5 7" type="primary">tatC</name>
    <name evidence="7" type="ORF">E3202_08260</name>
</gene>
<keyword evidence="5" id="KW-1003">Cell membrane</keyword>
<dbReference type="AlphaFoldDB" id="A0A506UMW0"/>
<dbReference type="PRINTS" id="PR01840">
    <property type="entry name" value="TATCFAMILY"/>
</dbReference>
<dbReference type="NCBIfam" id="TIGR00945">
    <property type="entry name" value="tatC"/>
    <property type="match status" value="1"/>
</dbReference>
<comment type="similarity">
    <text evidence="5">Belongs to the TatC family.</text>
</comment>
<evidence type="ECO:0000313" key="8">
    <source>
        <dbReference type="Proteomes" id="UP000315037"/>
    </source>
</evidence>
<feature type="compositionally biased region" description="Basic and acidic residues" evidence="6">
    <location>
        <begin position="259"/>
        <end position="269"/>
    </location>
</feature>
<dbReference type="GO" id="GO:0065002">
    <property type="term" value="P:intracellular protein transmembrane transport"/>
    <property type="evidence" value="ECO:0007669"/>
    <property type="project" value="TreeGrafter"/>
</dbReference>
<feature type="transmembrane region" description="Helical" evidence="5">
    <location>
        <begin position="232"/>
        <end position="250"/>
    </location>
</feature>
<comment type="subunit">
    <text evidence="5">The Tat system comprises two distinct complexes: a TatABC complex, containing multiple copies of TatA, TatB and TatC subunits, and a separate TatA complex, containing only TatA subunits. Substrates initially bind to the TatABC complex, which probably triggers association of the separate TatA complex to form the active translocon.</text>
</comment>
<evidence type="ECO:0000256" key="4">
    <source>
        <dbReference type="ARBA" id="ARBA00023136"/>
    </source>
</evidence>
<dbReference type="EMBL" id="SORZ01000002">
    <property type="protein sequence ID" value="TPW34463.1"/>
    <property type="molecule type" value="Genomic_DNA"/>
</dbReference>
<sequence length="297" mass="33051">MAESNPINDTPMPLMAHLTELRKRLIWCLVTFALAFVLCYHFSGDIYRFLAQPLAAIMRQRGEQPHLIYTALYEAFFTHIRVAVFGACFLAFPMIAIQAWIFIAPGLYQNEKKAFAPFLIATPVLFLVGAALAYYVVFPYAWEFFLSFQQSGGKDSMGIELQARVSEYLNLVTKMILAFGICFELPVVLTLLVRVGLVSTAQLRKVRRYAYVAAFAIAAVITPPDAITMLTLAVPLIGLYEISILAASLMQSHRRRLKDKAEAEAETEAKPGAATPAPEPPERLSHQAEAQPQPPPQ</sequence>
<keyword evidence="5" id="KW-0811">Translocation</keyword>
<keyword evidence="2 5" id="KW-0812">Transmembrane</keyword>
<keyword evidence="5" id="KW-0653">Protein transport</keyword>
<dbReference type="GO" id="GO:0009977">
    <property type="term" value="F:proton motive force dependent protein transmembrane transporter activity"/>
    <property type="evidence" value="ECO:0007669"/>
    <property type="project" value="TreeGrafter"/>
</dbReference>
<evidence type="ECO:0000256" key="6">
    <source>
        <dbReference type="SAM" id="MobiDB-lite"/>
    </source>
</evidence>
<dbReference type="PANTHER" id="PTHR30371">
    <property type="entry name" value="SEC-INDEPENDENT PROTEIN TRANSLOCASE PROTEIN TATC"/>
    <property type="match status" value="1"/>
</dbReference>
<keyword evidence="4 5" id="KW-0472">Membrane</keyword>